<dbReference type="RefSeq" id="WP_209696288.1">
    <property type="nucleotide sequence ID" value="NZ_BAAAVU010000001.1"/>
</dbReference>
<evidence type="ECO:0008006" key="3">
    <source>
        <dbReference type="Google" id="ProtNLM"/>
    </source>
</evidence>
<proteinExistence type="predicted"/>
<evidence type="ECO:0000313" key="1">
    <source>
        <dbReference type="EMBL" id="MBP2353307.1"/>
    </source>
</evidence>
<protein>
    <recommendedName>
        <fullName evidence="3">PIN domain-containing protein</fullName>
    </recommendedName>
</protein>
<name>A0ABS4UNS9_9ACTN</name>
<keyword evidence="2" id="KW-1185">Reference proteome</keyword>
<organism evidence="1 2">
    <name type="scientific">Kribbella aluminosa</name>
    <dbReference type="NCBI Taxonomy" id="416017"/>
    <lineage>
        <taxon>Bacteria</taxon>
        <taxon>Bacillati</taxon>
        <taxon>Actinomycetota</taxon>
        <taxon>Actinomycetes</taxon>
        <taxon>Propionibacteriales</taxon>
        <taxon>Kribbellaceae</taxon>
        <taxon>Kribbella</taxon>
    </lineage>
</organism>
<dbReference type="EMBL" id="JAGINT010000002">
    <property type="protein sequence ID" value="MBP2353307.1"/>
    <property type="molecule type" value="Genomic_DNA"/>
</dbReference>
<reference evidence="1 2" key="1">
    <citation type="submission" date="2021-03" db="EMBL/GenBank/DDBJ databases">
        <title>Sequencing the genomes of 1000 actinobacteria strains.</title>
        <authorList>
            <person name="Klenk H.-P."/>
        </authorList>
    </citation>
    <scope>NUCLEOTIDE SEQUENCE [LARGE SCALE GENOMIC DNA]</scope>
    <source>
        <strain evidence="1 2">DSM 18824</strain>
    </source>
</reference>
<comment type="caution">
    <text evidence="1">The sequence shown here is derived from an EMBL/GenBank/DDBJ whole genome shotgun (WGS) entry which is preliminary data.</text>
</comment>
<accession>A0ABS4UNS9</accession>
<evidence type="ECO:0000313" key="2">
    <source>
        <dbReference type="Proteomes" id="UP000755585"/>
    </source>
</evidence>
<gene>
    <name evidence="1" type="ORF">JOF29_004417</name>
</gene>
<dbReference type="Proteomes" id="UP000755585">
    <property type="component" value="Unassembled WGS sequence"/>
</dbReference>
<sequence length="90" mass="10382">MTELKPLWVKGSLCYELPIILAVDTTIVLRALGERRGDPANETIRRGLSVLNFVENEIAQGNQFVLIEPSPSRWWWPRRRVRARQIDLVG</sequence>